<reference evidence="3 4" key="2">
    <citation type="submission" date="2024-07" db="EMBL/GenBank/DDBJ databases">
        <authorList>
            <person name="Akdeniz Z."/>
        </authorList>
    </citation>
    <scope>NUCLEOTIDE SEQUENCE [LARGE SCALE GENOMIC DNA]</scope>
</reference>
<dbReference type="InterPro" id="IPR053209">
    <property type="entry name" value="Gramillin-biosynth_MTr"/>
</dbReference>
<comment type="caution">
    <text evidence="2">The sequence shown here is derived from an EMBL/GenBank/DDBJ whole genome shotgun (WGS) entry which is preliminary data.</text>
</comment>
<evidence type="ECO:0000259" key="1">
    <source>
        <dbReference type="PROSITE" id="PS50280"/>
    </source>
</evidence>
<dbReference type="Gene3D" id="2.170.270.10">
    <property type="entry name" value="SET domain"/>
    <property type="match status" value="1"/>
</dbReference>
<evidence type="ECO:0000313" key="2">
    <source>
        <dbReference type="EMBL" id="CAI9932464.1"/>
    </source>
</evidence>
<gene>
    <name evidence="3" type="ORF">HINF_LOCUS19727</name>
    <name evidence="2" type="ORF">HINF_LOCUS20109</name>
</gene>
<dbReference type="InterPro" id="IPR046341">
    <property type="entry name" value="SET_dom_sf"/>
</dbReference>
<dbReference type="Proteomes" id="UP001642409">
    <property type="component" value="Unassembled WGS sequence"/>
</dbReference>
<dbReference type="EMBL" id="CATOUU010000517">
    <property type="protein sequence ID" value="CAI9932464.1"/>
    <property type="molecule type" value="Genomic_DNA"/>
</dbReference>
<name>A0AA86P9L7_9EUKA</name>
<proteinExistence type="predicted"/>
<feature type="domain" description="SET" evidence="1">
    <location>
        <begin position="101"/>
        <end position="243"/>
    </location>
</feature>
<sequence length="267" mass="31261">MITENRFNKLKNTWVNSEQLTKIFNVTETPTLQVVLALYNTCRFKEALQIATQLKKDDASILIQQINKKLQEEQGNFNILQLYEQKQLTDEPLITGNYINKQLEIKRLEEFGRSFVAKSIIKKGTILTVEKAFIVGNLQQMEQLEKIRLSVATIDEQNAYYELKGDTIRQKHKYNAFGQGPQLNSLNSLDYTDSDEPSALMLTQSIYNHCCIPNAQWFFIGDIMFVVASQDIQENQQIFLRYQDKEPYRFMQTWFQMQMLVLLVVFQ</sequence>
<evidence type="ECO:0000313" key="3">
    <source>
        <dbReference type="EMBL" id="CAL6005801.1"/>
    </source>
</evidence>
<dbReference type="AlphaFoldDB" id="A0AA86P9L7"/>
<dbReference type="PANTHER" id="PTHR47643">
    <property type="entry name" value="TPR DOMAIN PROTEIN (AFU_ORTHOLOGUE AFUA_5G12710)"/>
    <property type="match status" value="1"/>
</dbReference>
<dbReference type="SUPFAM" id="SSF82199">
    <property type="entry name" value="SET domain"/>
    <property type="match status" value="1"/>
</dbReference>
<dbReference type="InterPro" id="IPR001214">
    <property type="entry name" value="SET_dom"/>
</dbReference>
<reference evidence="2" key="1">
    <citation type="submission" date="2023-06" db="EMBL/GenBank/DDBJ databases">
        <authorList>
            <person name="Kurt Z."/>
        </authorList>
    </citation>
    <scope>NUCLEOTIDE SEQUENCE</scope>
</reference>
<dbReference type="PROSITE" id="PS50280">
    <property type="entry name" value="SET"/>
    <property type="match status" value="1"/>
</dbReference>
<dbReference type="PANTHER" id="PTHR47643:SF2">
    <property type="entry name" value="TPR DOMAIN PROTEIN (AFU_ORTHOLOGUE AFUA_5G12710)"/>
    <property type="match status" value="1"/>
</dbReference>
<dbReference type="EMBL" id="CAXDID020000052">
    <property type="protein sequence ID" value="CAL6005801.1"/>
    <property type="molecule type" value="Genomic_DNA"/>
</dbReference>
<accession>A0AA86P9L7</accession>
<keyword evidence="4" id="KW-1185">Reference proteome</keyword>
<protein>
    <submittedName>
        <fullName evidence="2">SET domain-containing protein</fullName>
    </submittedName>
    <submittedName>
        <fullName evidence="3">SET_domain-containing protein</fullName>
    </submittedName>
</protein>
<dbReference type="Pfam" id="PF00856">
    <property type="entry name" value="SET"/>
    <property type="match status" value="1"/>
</dbReference>
<organism evidence="2">
    <name type="scientific">Hexamita inflata</name>
    <dbReference type="NCBI Taxonomy" id="28002"/>
    <lineage>
        <taxon>Eukaryota</taxon>
        <taxon>Metamonada</taxon>
        <taxon>Diplomonadida</taxon>
        <taxon>Hexamitidae</taxon>
        <taxon>Hexamitinae</taxon>
        <taxon>Hexamita</taxon>
    </lineage>
</organism>
<evidence type="ECO:0000313" key="4">
    <source>
        <dbReference type="Proteomes" id="UP001642409"/>
    </source>
</evidence>